<feature type="domain" description="PLD phosphodiesterase" evidence="1">
    <location>
        <begin position="158"/>
        <end position="185"/>
    </location>
</feature>
<dbReference type="Pfam" id="PF13091">
    <property type="entry name" value="PLDc_2"/>
    <property type="match status" value="2"/>
</dbReference>
<keyword evidence="3" id="KW-1185">Reference proteome</keyword>
<name>A0A5Q2MN94_9ACTN</name>
<dbReference type="Proteomes" id="UP000392064">
    <property type="component" value="Chromosome"/>
</dbReference>
<dbReference type="Gene3D" id="3.30.870.10">
    <property type="entry name" value="Endonuclease Chain A"/>
    <property type="match status" value="2"/>
</dbReference>
<dbReference type="PROSITE" id="PS50035">
    <property type="entry name" value="PLD"/>
    <property type="match status" value="2"/>
</dbReference>
<dbReference type="CDD" id="cd09159">
    <property type="entry name" value="PLDc_ybhO_like_2"/>
    <property type="match status" value="1"/>
</dbReference>
<proteinExistence type="predicted"/>
<sequence length="413" mass="46677">MSLSRNTRRLVGQGLLSVFVAQLTAVATLMGADRLRRLLRGRKVPDLPPAEPVSHPISDGSVATTYTYGEVLFDDMLAAIEGAKHRILLETYIIKGDAVGQRFKQALIDAAYRGVDVYVIYDQFANLVVKRSFLTFPSAVNVLVYPVISSWKFLSPRHLGRDHRKILVVDDHVAYVGGYNIGSAYATEWRDTHLRIEGPAVWDLDNAFVDFWNTHPRRDTPMLDQMPSAGWRPAIRAHRNVPRQLMYPIRGMYLEAIDRAHESIDITAAYFIPDRDILSALLDARRRGVRVRIIVPKISNHVVTDWLSRGFYGRLLRAGVEIHRYGDHMVHAKTATIDGEWTTIGTANIDRLSLLGNYEINLEILDPGLARGMQEVFADDCARCEQLTLEEWMARPALARIYEAILRPLGPLL</sequence>
<feature type="domain" description="PLD phosphodiesterase" evidence="1">
    <location>
        <begin position="326"/>
        <end position="353"/>
    </location>
</feature>
<organism evidence="2 3">
    <name type="scientific">Aeromicrobium yanjiei</name>
    <dbReference type="NCBI Taxonomy" id="2662028"/>
    <lineage>
        <taxon>Bacteria</taxon>
        <taxon>Bacillati</taxon>
        <taxon>Actinomycetota</taxon>
        <taxon>Actinomycetes</taxon>
        <taxon>Propionibacteriales</taxon>
        <taxon>Nocardioidaceae</taxon>
        <taxon>Aeromicrobium</taxon>
    </lineage>
</organism>
<dbReference type="PANTHER" id="PTHR21248">
    <property type="entry name" value="CARDIOLIPIN SYNTHASE"/>
    <property type="match status" value="1"/>
</dbReference>
<accession>A0A5Q2MN94</accession>
<protein>
    <submittedName>
        <fullName evidence="2">Phosphatidylserine/phosphatidylglycerophosphate/ cardiolipin synthase family protein</fullName>
    </submittedName>
</protein>
<gene>
    <name evidence="2" type="ORF">GEV26_11465</name>
</gene>
<dbReference type="GO" id="GO:0030572">
    <property type="term" value="F:phosphatidyltransferase activity"/>
    <property type="evidence" value="ECO:0007669"/>
    <property type="project" value="UniProtKB-ARBA"/>
</dbReference>
<dbReference type="RefSeq" id="WP_153653200.1">
    <property type="nucleotide sequence ID" value="NZ_CP045737.1"/>
</dbReference>
<dbReference type="SMART" id="SM00155">
    <property type="entry name" value="PLDc"/>
    <property type="match status" value="2"/>
</dbReference>
<dbReference type="InterPro" id="IPR001736">
    <property type="entry name" value="PLipase_D/transphosphatidylase"/>
</dbReference>
<dbReference type="AlphaFoldDB" id="A0A5Q2MN94"/>
<dbReference type="PANTHER" id="PTHR21248:SF22">
    <property type="entry name" value="PHOSPHOLIPASE D"/>
    <property type="match status" value="1"/>
</dbReference>
<evidence type="ECO:0000313" key="2">
    <source>
        <dbReference type="EMBL" id="QGG41935.1"/>
    </source>
</evidence>
<evidence type="ECO:0000259" key="1">
    <source>
        <dbReference type="PROSITE" id="PS50035"/>
    </source>
</evidence>
<dbReference type="KEGG" id="aef:GEV26_11465"/>
<dbReference type="EMBL" id="CP045737">
    <property type="protein sequence ID" value="QGG41935.1"/>
    <property type="molecule type" value="Genomic_DNA"/>
</dbReference>
<dbReference type="InterPro" id="IPR025202">
    <property type="entry name" value="PLD-like_dom"/>
</dbReference>
<evidence type="ECO:0000313" key="3">
    <source>
        <dbReference type="Proteomes" id="UP000392064"/>
    </source>
</evidence>
<dbReference type="CDD" id="cd09110">
    <property type="entry name" value="PLDc_CLS_1"/>
    <property type="match status" value="1"/>
</dbReference>
<dbReference type="SUPFAM" id="SSF56024">
    <property type="entry name" value="Phospholipase D/nuclease"/>
    <property type="match status" value="2"/>
</dbReference>
<dbReference type="GO" id="GO:0032049">
    <property type="term" value="P:cardiolipin biosynthetic process"/>
    <property type="evidence" value="ECO:0007669"/>
    <property type="project" value="UniProtKB-ARBA"/>
</dbReference>
<reference evidence="2 3" key="1">
    <citation type="submission" date="2019-11" db="EMBL/GenBank/DDBJ databases">
        <authorList>
            <person name="Li J."/>
        </authorList>
    </citation>
    <scope>NUCLEOTIDE SEQUENCE [LARGE SCALE GENOMIC DNA]</scope>
    <source>
        <strain evidence="2 3">MF47</strain>
    </source>
</reference>